<evidence type="ECO:0000259" key="4">
    <source>
        <dbReference type="PROSITE" id="PS50893"/>
    </source>
</evidence>
<keyword evidence="2" id="KW-0547">Nucleotide-binding</keyword>
<dbReference type="GO" id="GO:0005524">
    <property type="term" value="F:ATP binding"/>
    <property type="evidence" value="ECO:0007669"/>
    <property type="project" value="UniProtKB-KW"/>
</dbReference>
<dbReference type="InterPro" id="IPR003593">
    <property type="entry name" value="AAA+_ATPase"/>
</dbReference>
<comment type="caution">
    <text evidence="5">The sequence shown here is derived from an EMBL/GenBank/DDBJ whole genome shotgun (WGS) entry which is preliminary data.</text>
</comment>
<dbReference type="EMBL" id="JAMBOL010000001">
    <property type="protein sequence ID" value="MCM3712911.1"/>
    <property type="molecule type" value="Genomic_DNA"/>
</dbReference>
<dbReference type="Gene3D" id="3.40.50.300">
    <property type="entry name" value="P-loop containing nucleotide triphosphate hydrolases"/>
    <property type="match status" value="1"/>
</dbReference>
<accession>A0A9X2IMM5</accession>
<evidence type="ECO:0000256" key="1">
    <source>
        <dbReference type="ARBA" id="ARBA00022448"/>
    </source>
</evidence>
<dbReference type="InterPro" id="IPR005670">
    <property type="entry name" value="PstB-like"/>
</dbReference>
<dbReference type="GO" id="GO:0035435">
    <property type="term" value="P:phosphate ion transmembrane transport"/>
    <property type="evidence" value="ECO:0007669"/>
    <property type="project" value="InterPro"/>
</dbReference>
<dbReference type="RefSeq" id="WP_251221754.1">
    <property type="nucleotide sequence ID" value="NZ_JAMBOL010000001.1"/>
</dbReference>
<dbReference type="CDD" id="cd03260">
    <property type="entry name" value="ABC_PstB_phosphate_transporter"/>
    <property type="match status" value="1"/>
</dbReference>
<sequence>MDIRWENVGSDRVTDMTFSIEGGQLVTIIGPSGAGKSSLLKLMNRLEERKSGMIYYRDKPITDYAIKDLRKRIGMAFQSPALFEGTVEDNILYGPRLHNLNWSKARLLDLLEAVHLTEDFLAKPVEELSGGEQQRVSLARTLANEPEVLLLDEVTSALDLRNAAVVEELIKHLQKQGKTILMVTHDLEQAERLGDLTFFIDNGRLVEQKESVAFFANPETLEARRFLYRDEEGGSA</sequence>
<dbReference type="PANTHER" id="PTHR43423">
    <property type="entry name" value="ABC TRANSPORTER I FAMILY MEMBER 17"/>
    <property type="match status" value="1"/>
</dbReference>
<evidence type="ECO:0000313" key="6">
    <source>
        <dbReference type="Proteomes" id="UP001139179"/>
    </source>
</evidence>
<name>A0A9X2IMM5_9BACI</name>
<dbReference type="GO" id="GO:0005315">
    <property type="term" value="F:phosphate transmembrane transporter activity"/>
    <property type="evidence" value="ECO:0007669"/>
    <property type="project" value="InterPro"/>
</dbReference>
<dbReference type="PROSITE" id="PS00211">
    <property type="entry name" value="ABC_TRANSPORTER_1"/>
    <property type="match status" value="1"/>
</dbReference>
<dbReference type="AlphaFoldDB" id="A0A9X2IMM5"/>
<dbReference type="SMART" id="SM00382">
    <property type="entry name" value="AAA"/>
    <property type="match status" value="1"/>
</dbReference>
<keyword evidence="3 5" id="KW-0067">ATP-binding</keyword>
<dbReference type="InterPro" id="IPR027417">
    <property type="entry name" value="P-loop_NTPase"/>
</dbReference>
<protein>
    <submittedName>
        <fullName evidence="5">Phosphate ABC transporter ATP-binding protein</fullName>
    </submittedName>
</protein>
<dbReference type="SUPFAM" id="SSF52540">
    <property type="entry name" value="P-loop containing nucleoside triphosphate hydrolases"/>
    <property type="match status" value="1"/>
</dbReference>
<evidence type="ECO:0000313" key="5">
    <source>
        <dbReference type="EMBL" id="MCM3712911.1"/>
    </source>
</evidence>
<dbReference type="Pfam" id="PF00005">
    <property type="entry name" value="ABC_tran"/>
    <property type="match status" value="1"/>
</dbReference>
<feature type="domain" description="ABC transporter" evidence="4">
    <location>
        <begin position="3"/>
        <end position="227"/>
    </location>
</feature>
<dbReference type="Proteomes" id="UP001139179">
    <property type="component" value="Unassembled WGS sequence"/>
</dbReference>
<dbReference type="PROSITE" id="PS50893">
    <property type="entry name" value="ABC_TRANSPORTER_2"/>
    <property type="match status" value="1"/>
</dbReference>
<organism evidence="5 6">
    <name type="scientific">Halalkalibacter oceani</name>
    <dbReference type="NCBI Taxonomy" id="1653776"/>
    <lineage>
        <taxon>Bacteria</taxon>
        <taxon>Bacillati</taxon>
        <taxon>Bacillota</taxon>
        <taxon>Bacilli</taxon>
        <taxon>Bacillales</taxon>
        <taxon>Bacillaceae</taxon>
        <taxon>Halalkalibacter</taxon>
    </lineage>
</organism>
<dbReference type="InterPro" id="IPR003439">
    <property type="entry name" value="ABC_transporter-like_ATP-bd"/>
</dbReference>
<proteinExistence type="predicted"/>
<gene>
    <name evidence="5" type="ORF">M3202_02370</name>
</gene>
<keyword evidence="1" id="KW-0813">Transport</keyword>
<dbReference type="GO" id="GO:0016887">
    <property type="term" value="F:ATP hydrolysis activity"/>
    <property type="evidence" value="ECO:0007669"/>
    <property type="project" value="InterPro"/>
</dbReference>
<dbReference type="InterPro" id="IPR017871">
    <property type="entry name" value="ABC_transporter-like_CS"/>
</dbReference>
<reference evidence="5" key="1">
    <citation type="submission" date="2022-05" db="EMBL/GenBank/DDBJ databases">
        <title>Comparative Genomics of Spacecraft Associated Microbes.</title>
        <authorList>
            <person name="Tran M.T."/>
            <person name="Wright A."/>
            <person name="Seuylemezian A."/>
            <person name="Eisen J."/>
            <person name="Coil D."/>
        </authorList>
    </citation>
    <scope>NUCLEOTIDE SEQUENCE</scope>
    <source>
        <strain evidence="5">214.1.1</strain>
    </source>
</reference>
<keyword evidence="6" id="KW-1185">Reference proteome</keyword>
<dbReference type="GO" id="GO:0016020">
    <property type="term" value="C:membrane"/>
    <property type="evidence" value="ECO:0007669"/>
    <property type="project" value="InterPro"/>
</dbReference>
<evidence type="ECO:0000256" key="2">
    <source>
        <dbReference type="ARBA" id="ARBA00022741"/>
    </source>
</evidence>
<evidence type="ECO:0000256" key="3">
    <source>
        <dbReference type="ARBA" id="ARBA00022840"/>
    </source>
</evidence>
<dbReference type="PANTHER" id="PTHR43423:SF1">
    <property type="entry name" value="ABC TRANSPORTER I FAMILY MEMBER 17"/>
    <property type="match status" value="1"/>
</dbReference>